<reference evidence="5 6" key="1">
    <citation type="journal article" date="2017" name="Nat. Ecol. Evol.">
        <title>Scallop genome provides insights into evolution of bilaterian karyotype and development.</title>
        <authorList>
            <person name="Wang S."/>
            <person name="Zhang J."/>
            <person name="Jiao W."/>
            <person name="Li J."/>
            <person name="Xun X."/>
            <person name="Sun Y."/>
            <person name="Guo X."/>
            <person name="Huan P."/>
            <person name="Dong B."/>
            <person name="Zhang L."/>
            <person name="Hu X."/>
            <person name="Sun X."/>
            <person name="Wang J."/>
            <person name="Zhao C."/>
            <person name="Wang Y."/>
            <person name="Wang D."/>
            <person name="Huang X."/>
            <person name="Wang R."/>
            <person name="Lv J."/>
            <person name="Li Y."/>
            <person name="Zhang Z."/>
            <person name="Liu B."/>
            <person name="Lu W."/>
            <person name="Hui Y."/>
            <person name="Liang J."/>
            <person name="Zhou Z."/>
            <person name="Hou R."/>
            <person name="Li X."/>
            <person name="Liu Y."/>
            <person name="Li H."/>
            <person name="Ning X."/>
            <person name="Lin Y."/>
            <person name="Zhao L."/>
            <person name="Xing Q."/>
            <person name="Dou J."/>
            <person name="Li Y."/>
            <person name="Mao J."/>
            <person name="Guo H."/>
            <person name="Dou H."/>
            <person name="Li T."/>
            <person name="Mu C."/>
            <person name="Jiang W."/>
            <person name="Fu Q."/>
            <person name="Fu X."/>
            <person name="Miao Y."/>
            <person name="Liu J."/>
            <person name="Yu Q."/>
            <person name="Li R."/>
            <person name="Liao H."/>
            <person name="Li X."/>
            <person name="Kong Y."/>
            <person name="Jiang Z."/>
            <person name="Chourrout D."/>
            <person name="Li R."/>
            <person name="Bao Z."/>
        </authorList>
    </citation>
    <scope>NUCLEOTIDE SEQUENCE [LARGE SCALE GENOMIC DNA]</scope>
    <source>
        <strain evidence="5 6">PY_sf001</strain>
    </source>
</reference>
<evidence type="ECO:0000259" key="4">
    <source>
        <dbReference type="PROSITE" id="PS50222"/>
    </source>
</evidence>
<evidence type="ECO:0000313" key="6">
    <source>
        <dbReference type="Proteomes" id="UP000242188"/>
    </source>
</evidence>
<keyword evidence="3" id="KW-0514">Muscle protein</keyword>
<dbReference type="CDD" id="cd00051">
    <property type="entry name" value="EFh"/>
    <property type="match status" value="1"/>
</dbReference>
<dbReference type="InterPro" id="IPR002048">
    <property type="entry name" value="EF_hand_dom"/>
</dbReference>
<feature type="domain" description="EF-hand" evidence="4">
    <location>
        <begin position="132"/>
        <end position="164"/>
    </location>
</feature>
<dbReference type="AlphaFoldDB" id="A0A210PSR3"/>
<keyword evidence="6" id="KW-1185">Reference proteome</keyword>
<keyword evidence="1" id="KW-0677">Repeat</keyword>
<evidence type="ECO:0000313" key="5">
    <source>
        <dbReference type="EMBL" id="OWF39529.1"/>
    </source>
</evidence>
<feature type="domain" description="EF-hand" evidence="4">
    <location>
        <begin position="96"/>
        <end position="131"/>
    </location>
</feature>
<dbReference type="PROSITE" id="PS00018">
    <property type="entry name" value="EF_HAND_1"/>
    <property type="match status" value="4"/>
</dbReference>
<sequence length="164" mass="18914">MATQSQMLDDDPYFEIRKPTKEERTEIKRIFSKIDANGDQKMSKHEIKRAVRYIGFNPTDADMNELMTPADVDNDGYVGYREFEKILMRAISRVEYEKQNIMNSFKMFDKNGDGYITAKELKAILSAAGGDCVDEEVNELMLEADVNKDGKISYEEFATMFCEK</sequence>
<comment type="caution">
    <text evidence="5">The sequence shown here is derived from an EMBL/GenBank/DDBJ whole genome shotgun (WGS) entry which is preliminary data.</text>
</comment>
<name>A0A210PSR3_MIZYE</name>
<protein>
    <submittedName>
        <fullName evidence="5">Calmodulin</fullName>
    </submittedName>
</protein>
<dbReference type="InterPro" id="IPR011992">
    <property type="entry name" value="EF-hand-dom_pair"/>
</dbReference>
<evidence type="ECO:0000256" key="1">
    <source>
        <dbReference type="ARBA" id="ARBA00022737"/>
    </source>
</evidence>
<proteinExistence type="predicted"/>
<dbReference type="OrthoDB" id="26525at2759"/>
<dbReference type="Proteomes" id="UP000242188">
    <property type="component" value="Unassembled WGS sequence"/>
</dbReference>
<dbReference type="PROSITE" id="PS50222">
    <property type="entry name" value="EF_HAND_2"/>
    <property type="match status" value="3"/>
</dbReference>
<feature type="domain" description="EF-hand" evidence="4">
    <location>
        <begin position="22"/>
        <end position="57"/>
    </location>
</feature>
<accession>A0A210PSR3</accession>
<dbReference type="InterPro" id="IPR050145">
    <property type="entry name" value="Centrin_CML-like"/>
</dbReference>
<gene>
    <name evidence="5" type="ORF">KP79_PYT23298</name>
</gene>
<dbReference type="GO" id="GO:0005509">
    <property type="term" value="F:calcium ion binding"/>
    <property type="evidence" value="ECO:0007669"/>
    <property type="project" value="InterPro"/>
</dbReference>
<dbReference type="Gene3D" id="1.10.238.10">
    <property type="entry name" value="EF-hand"/>
    <property type="match status" value="2"/>
</dbReference>
<dbReference type="SMART" id="SM00054">
    <property type="entry name" value="EFh"/>
    <property type="match status" value="4"/>
</dbReference>
<dbReference type="InterPro" id="IPR018247">
    <property type="entry name" value="EF_Hand_1_Ca_BS"/>
</dbReference>
<evidence type="ECO:0000256" key="3">
    <source>
        <dbReference type="ARBA" id="ARBA00023179"/>
    </source>
</evidence>
<dbReference type="EMBL" id="NEDP02005522">
    <property type="protein sequence ID" value="OWF39529.1"/>
    <property type="molecule type" value="Genomic_DNA"/>
</dbReference>
<keyword evidence="2" id="KW-0106">Calcium</keyword>
<dbReference type="Pfam" id="PF13499">
    <property type="entry name" value="EF-hand_7"/>
    <property type="match status" value="2"/>
</dbReference>
<dbReference type="PANTHER" id="PTHR23050">
    <property type="entry name" value="CALCIUM BINDING PROTEIN"/>
    <property type="match status" value="1"/>
</dbReference>
<dbReference type="SUPFAM" id="SSF47473">
    <property type="entry name" value="EF-hand"/>
    <property type="match status" value="1"/>
</dbReference>
<evidence type="ECO:0000256" key="2">
    <source>
        <dbReference type="ARBA" id="ARBA00022837"/>
    </source>
</evidence>
<dbReference type="STRING" id="6573.A0A210PSR3"/>
<organism evidence="5 6">
    <name type="scientific">Mizuhopecten yessoensis</name>
    <name type="common">Japanese scallop</name>
    <name type="synonym">Patinopecten yessoensis</name>
    <dbReference type="NCBI Taxonomy" id="6573"/>
    <lineage>
        <taxon>Eukaryota</taxon>
        <taxon>Metazoa</taxon>
        <taxon>Spiralia</taxon>
        <taxon>Lophotrochozoa</taxon>
        <taxon>Mollusca</taxon>
        <taxon>Bivalvia</taxon>
        <taxon>Autobranchia</taxon>
        <taxon>Pteriomorphia</taxon>
        <taxon>Pectinida</taxon>
        <taxon>Pectinoidea</taxon>
        <taxon>Pectinidae</taxon>
        <taxon>Mizuhopecten</taxon>
    </lineage>
</organism>
<dbReference type="FunFam" id="1.10.238.10:FF:000001">
    <property type="entry name" value="Calmodulin 1"/>
    <property type="match status" value="1"/>
</dbReference>